<dbReference type="KEGG" id="hbu:Hbut_1441"/>
<dbReference type="AlphaFoldDB" id="A2BMQ4"/>
<dbReference type="InterPro" id="IPR007184">
    <property type="entry name" value="Mannoside_phosphorylase"/>
</dbReference>
<keyword evidence="2" id="KW-0808">Transferase</keyword>
<dbReference type="InterPro" id="IPR023296">
    <property type="entry name" value="Glyco_hydro_beta-prop_sf"/>
</dbReference>
<dbReference type="SUPFAM" id="SSF75005">
    <property type="entry name" value="Arabinanase/levansucrase/invertase"/>
    <property type="match status" value="1"/>
</dbReference>
<dbReference type="HOGENOM" id="CLU_800776_0_0_2"/>
<dbReference type="Proteomes" id="UP000002593">
    <property type="component" value="Chromosome"/>
</dbReference>
<dbReference type="eggNOG" id="arCOG04084">
    <property type="taxonomic scope" value="Archaea"/>
</dbReference>
<dbReference type="EnsemblBacteria" id="ABM81265">
    <property type="protein sequence ID" value="ABM81265"/>
    <property type="gene ID" value="Hbut_1441"/>
</dbReference>
<dbReference type="EMBL" id="CP000493">
    <property type="protein sequence ID" value="ABM81265.1"/>
    <property type="molecule type" value="Genomic_DNA"/>
</dbReference>
<dbReference type="PANTHER" id="PTHR34106:SF5">
    <property type="entry name" value="GLYCOSIDASE"/>
    <property type="match status" value="1"/>
</dbReference>
<reference evidence="3 4" key="1">
    <citation type="journal article" date="2007" name="Archaea">
        <title>The genome of Hyperthermus butylicus: a sulfur-reducing, peptide fermenting, neutrophilic Crenarchaeote growing up to 108 degrees C.</title>
        <authorList>
            <person name="Brugger K."/>
            <person name="Chen L."/>
            <person name="Stark M."/>
            <person name="Zibat A."/>
            <person name="Redder P."/>
            <person name="Ruepp A."/>
            <person name="Awayez M."/>
            <person name="She Q."/>
            <person name="Garrett R.A."/>
            <person name="Klenk H.P."/>
        </authorList>
    </citation>
    <scope>NUCLEOTIDE SEQUENCE [LARGE SCALE GENOMIC DNA]</scope>
    <source>
        <strain evidence="4">DSM 5456 / JCM 9403 / PLM1-5</strain>
    </source>
</reference>
<protein>
    <submittedName>
        <fullName evidence="3">Universally conserved protein</fullName>
    </submittedName>
</protein>
<dbReference type="STRING" id="415426.Hbut_1441"/>
<dbReference type="OrthoDB" id="6245at2157"/>
<keyword evidence="1" id="KW-0328">Glycosyltransferase</keyword>
<dbReference type="Pfam" id="PF04041">
    <property type="entry name" value="Glyco_hydro_130"/>
    <property type="match status" value="1"/>
</dbReference>
<keyword evidence="4" id="KW-1185">Reference proteome</keyword>
<dbReference type="GO" id="GO:0016757">
    <property type="term" value="F:glycosyltransferase activity"/>
    <property type="evidence" value="ECO:0007669"/>
    <property type="project" value="UniProtKB-KW"/>
</dbReference>
<dbReference type="Gene3D" id="2.115.10.20">
    <property type="entry name" value="Glycosyl hydrolase domain, family 43"/>
    <property type="match status" value="1"/>
</dbReference>
<dbReference type="PANTHER" id="PTHR34106">
    <property type="entry name" value="GLYCOSIDASE"/>
    <property type="match status" value="1"/>
</dbReference>
<sequence>MASGSNSFFPLAEGAAEAASARRPETRDIVRRLGVIPPERITITNYPVARPLAVFNAALSVEEDNARIYARIIMGYYLYISAIAEINIPLEDINDGSVGWRNYAAAIVVYPSTRYDVWGTEDPRVFRLDEKLYMVYTGRTVNYFRQGAERERTLPVAAVMEENGWTKKAVFVLPPGLRRHLISDKNAFLVRVGGDLLLFHRPHMDDNRFYLAVSKVEELPHTCSSGICEIEVRDTVWVLPQAPFETKIGWATPPVDVAGDTVIALAHGVDREIGVYRVFAVKLRYSRKRGITVESVTPTYIMEPREIYEVYGDRPYTIFPCGAWRVDRDTVLLTYGAGDYVVGIGSLNINELIDMLE</sequence>
<dbReference type="GeneID" id="4782915"/>
<proteinExistence type="predicted"/>
<organism evidence="3 4">
    <name type="scientific">Hyperthermus butylicus (strain DSM 5456 / JCM 9403 / PLM1-5)</name>
    <dbReference type="NCBI Taxonomy" id="415426"/>
    <lineage>
        <taxon>Archaea</taxon>
        <taxon>Thermoproteota</taxon>
        <taxon>Thermoprotei</taxon>
        <taxon>Desulfurococcales</taxon>
        <taxon>Pyrodictiaceae</taxon>
        <taxon>Hyperthermus</taxon>
    </lineage>
</organism>
<name>A2BMQ4_HYPBU</name>
<gene>
    <name evidence="3" type="ordered locus">Hbut_1441</name>
</gene>
<evidence type="ECO:0000313" key="3">
    <source>
        <dbReference type="EMBL" id="ABM81265.1"/>
    </source>
</evidence>
<dbReference type="RefSeq" id="WP_011822583.1">
    <property type="nucleotide sequence ID" value="NC_008818.1"/>
</dbReference>
<evidence type="ECO:0000256" key="1">
    <source>
        <dbReference type="ARBA" id="ARBA00022676"/>
    </source>
</evidence>
<accession>A2BMQ4</accession>
<evidence type="ECO:0000313" key="4">
    <source>
        <dbReference type="Proteomes" id="UP000002593"/>
    </source>
</evidence>
<evidence type="ECO:0000256" key="2">
    <source>
        <dbReference type="ARBA" id="ARBA00022679"/>
    </source>
</evidence>